<dbReference type="Proteomes" id="UP001225576">
    <property type="component" value="Unassembled WGS sequence"/>
</dbReference>
<name>A0AAW6ZLJ9_9ACTO</name>
<protein>
    <submittedName>
        <fullName evidence="2">Glutaredoxin domain-containing protein</fullName>
    </submittedName>
</protein>
<gene>
    <name evidence="2" type="ORF">QP858_08050</name>
</gene>
<dbReference type="SUPFAM" id="SSF52833">
    <property type="entry name" value="Thioredoxin-like"/>
    <property type="match status" value="1"/>
</dbReference>
<dbReference type="InterPro" id="IPR002109">
    <property type="entry name" value="Glutaredoxin"/>
</dbReference>
<sequence>MVTVYTTPKCMGCMLTKKWLTDRSIPFESVDLTDPANINDYQAIRALGHTSAPVVAVGQGYEVVWSGFRPDLLEEHCTPEVAA</sequence>
<feature type="domain" description="Glutaredoxin" evidence="1">
    <location>
        <begin position="2"/>
        <end position="59"/>
    </location>
</feature>
<dbReference type="CDD" id="cd02976">
    <property type="entry name" value="NrdH"/>
    <property type="match status" value="1"/>
</dbReference>
<evidence type="ECO:0000313" key="2">
    <source>
        <dbReference type="EMBL" id="MDK8602406.1"/>
    </source>
</evidence>
<comment type="caution">
    <text evidence="2">The sequence shown here is derived from an EMBL/GenBank/DDBJ whole genome shotgun (WGS) entry which is preliminary data.</text>
</comment>
<accession>A0AAW6ZLJ9</accession>
<dbReference type="RefSeq" id="WP_285170766.1">
    <property type="nucleotide sequence ID" value="NZ_JASPDQ010000020.1"/>
</dbReference>
<reference evidence="2" key="1">
    <citation type="submission" date="2023-05" db="EMBL/GenBank/DDBJ databases">
        <title>Genomic Catalog of Human Bladder Bacteria.</title>
        <authorList>
            <person name="Du J."/>
        </authorList>
    </citation>
    <scope>NUCLEOTIDE SEQUENCE</scope>
    <source>
        <strain evidence="2">UMB1304A</strain>
    </source>
</reference>
<dbReference type="EMBL" id="JASPDQ010000020">
    <property type="protein sequence ID" value="MDK8602406.1"/>
    <property type="molecule type" value="Genomic_DNA"/>
</dbReference>
<dbReference type="AlphaFoldDB" id="A0AAW6ZLJ9"/>
<dbReference type="InterPro" id="IPR036249">
    <property type="entry name" value="Thioredoxin-like_sf"/>
</dbReference>
<dbReference type="Pfam" id="PF00462">
    <property type="entry name" value="Glutaredoxin"/>
    <property type="match status" value="1"/>
</dbReference>
<evidence type="ECO:0000259" key="1">
    <source>
        <dbReference type="Pfam" id="PF00462"/>
    </source>
</evidence>
<dbReference type="Gene3D" id="3.40.30.10">
    <property type="entry name" value="Glutaredoxin"/>
    <property type="match status" value="1"/>
</dbReference>
<dbReference type="PROSITE" id="PS51354">
    <property type="entry name" value="GLUTAREDOXIN_2"/>
    <property type="match status" value="1"/>
</dbReference>
<organism evidence="2 3">
    <name type="scientific">Trueperella bernardiae</name>
    <dbReference type="NCBI Taxonomy" id="59561"/>
    <lineage>
        <taxon>Bacteria</taxon>
        <taxon>Bacillati</taxon>
        <taxon>Actinomycetota</taxon>
        <taxon>Actinomycetes</taxon>
        <taxon>Actinomycetales</taxon>
        <taxon>Actinomycetaceae</taxon>
        <taxon>Trueperella</taxon>
    </lineage>
</organism>
<proteinExistence type="predicted"/>
<evidence type="ECO:0000313" key="3">
    <source>
        <dbReference type="Proteomes" id="UP001225576"/>
    </source>
</evidence>